<reference evidence="7 8" key="1">
    <citation type="submission" date="2013-11" db="EMBL/GenBank/DDBJ databases">
        <title>Draft genome of the bovine lungworm Dictyocaulus viviparus.</title>
        <authorList>
            <person name="Mitreva M."/>
        </authorList>
    </citation>
    <scope>NUCLEOTIDE SEQUENCE [LARGE SCALE GENOMIC DNA]</scope>
    <source>
        <strain evidence="7 8">HannoverDv2000</strain>
    </source>
</reference>
<evidence type="ECO:0000256" key="5">
    <source>
        <dbReference type="SAM" id="Phobius"/>
    </source>
</evidence>
<dbReference type="Proteomes" id="UP000053766">
    <property type="component" value="Unassembled WGS sequence"/>
</dbReference>
<feature type="transmembrane region" description="Helical" evidence="5">
    <location>
        <begin position="142"/>
        <end position="175"/>
    </location>
</feature>
<accession>A0A0D8Y1S6</accession>
<keyword evidence="8" id="KW-1185">Reference proteome</keyword>
<dbReference type="Gene3D" id="1.20.1070.10">
    <property type="entry name" value="Rhodopsin 7-helix transmembrane proteins"/>
    <property type="match status" value="1"/>
</dbReference>
<sequence>MEFQMCTDRWPLPYMIFSIVVCSIQIILAAIGIFGHSFILLATYRTKKIQTKYVNGVMMNEMTCFMIFAIFSAVTFWQSLIMLAISADLLSAIVFPVLYRKWMVGVNVPMNILLCALISLIHTIIIWRFGVDVMKYGECNAFIIGIEVLSITSILNYCISSSQVLIYFICYIIVYIRARIFMHQNKNACYRNQHRATMRTISVLITVYACTWVLAMILVNLSDLITDKLRTRWIWMIAFLDYSRIKPQRKKRMNSTCQRDCDNANVEECK</sequence>
<feature type="transmembrane region" description="Helical" evidence="5">
    <location>
        <begin position="196"/>
        <end position="217"/>
    </location>
</feature>
<dbReference type="SUPFAM" id="SSF81321">
    <property type="entry name" value="Family A G protein-coupled receptor-like"/>
    <property type="match status" value="1"/>
</dbReference>
<dbReference type="OrthoDB" id="5864468at2759"/>
<gene>
    <name evidence="7" type="ORF">DICVIV_03872</name>
</gene>
<organism evidence="7 8">
    <name type="scientific">Dictyocaulus viviparus</name>
    <name type="common">Bovine lungworm</name>
    <dbReference type="NCBI Taxonomy" id="29172"/>
    <lineage>
        <taxon>Eukaryota</taxon>
        <taxon>Metazoa</taxon>
        <taxon>Ecdysozoa</taxon>
        <taxon>Nematoda</taxon>
        <taxon>Chromadorea</taxon>
        <taxon>Rhabditida</taxon>
        <taxon>Rhabditina</taxon>
        <taxon>Rhabditomorpha</taxon>
        <taxon>Strongyloidea</taxon>
        <taxon>Metastrongylidae</taxon>
        <taxon>Dictyocaulus</taxon>
    </lineage>
</organism>
<feature type="transmembrane region" description="Helical" evidence="5">
    <location>
        <begin position="80"/>
        <end position="99"/>
    </location>
</feature>
<evidence type="ECO:0000313" key="8">
    <source>
        <dbReference type="Proteomes" id="UP000053766"/>
    </source>
</evidence>
<feature type="transmembrane region" description="Helical" evidence="5">
    <location>
        <begin position="111"/>
        <end position="130"/>
    </location>
</feature>
<evidence type="ECO:0000256" key="1">
    <source>
        <dbReference type="ARBA" id="ARBA00004370"/>
    </source>
</evidence>
<proteinExistence type="predicted"/>
<evidence type="ECO:0000313" key="7">
    <source>
        <dbReference type="EMBL" id="KJH49999.1"/>
    </source>
</evidence>
<dbReference type="InterPro" id="IPR047130">
    <property type="entry name" value="7TM_GPCR_Srsx_nematod"/>
</dbReference>
<evidence type="ECO:0000256" key="4">
    <source>
        <dbReference type="ARBA" id="ARBA00023136"/>
    </source>
</evidence>
<dbReference type="Pfam" id="PF10320">
    <property type="entry name" value="7TM_GPCR_Srsx"/>
    <property type="match status" value="1"/>
</dbReference>
<dbReference type="InterPro" id="IPR000276">
    <property type="entry name" value="GPCR_Rhodpsn"/>
</dbReference>
<protein>
    <recommendedName>
        <fullName evidence="6">G-protein coupled receptors family 1 profile domain-containing protein</fullName>
    </recommendedName>
</protein>
<comment type="subcellular location">
    <subcellularLocation>
        <location evidence="1">Membrane</location>
    </subcellularLocation>
</comment>
<dbReference type="GO" id="GO:0004930">
    <property type="term" value="F:G protein-coupled receptor activity"/>
    <property type="evidence" value="ECO:0007669"/>
    <property type="project" value="InterPro"/>
</dbReference>
<feature type="transmembrane region" description="Helical" evidence="5">
    <location>
        <begin position="12"/>
        <end position="41"/>
    </location>
</feature>
<dbReference type="AlphaFoldDB" id="A0A0D8Y1S6"/>
<feature type="domain" description="G-protein coupled receptors family 1 profile" evidence="6">
    <location>
        <begin position="1"/>
        <end position="218"/>
    </location>
</feature>
<feature type="transmembrane region" description="Helical" evidence="5">
    <location>
        <begin position="53"/>
        <end position="74"/>
    </location>
</feature>
<keyword evidence="2 5" id="KW-0812">Transmembrane</keyword>
<evidence type="ECO:0000256" key="3">
    <source>
        <dbReference type="ARBA" id="ARBA00022989"/>
    </source>
</evidence>
<evidence type="ECO:0000256" key="2">
    <source>
        <dbReference type="ARBA" id="ARBA00022692"/>
    </source>
</evidence>
<dbReference type="GO" id="GO:0016020">
    <property type="term" value="C:membrane"/>
    <property type="evidence" value="ECO:0007669"/>
    <property type="project" value="UniProtKB-SubCell"/>
</dbReference>
<dbReference type="InterPro" id="IPR019424">
    <property type="entry name" value="7TM_GPCR_Srsx"/>
</dbReference>
<dbReference type="PANTHER" id="PTHR23360">
    <property type="entry name" value="G-PROTEIN COUPLED RECEPTORS FAMILY 1 PROFILE DOMAIN-CONTAINING PROTEIN-RELATED"/>
    <property type="match status" value="1"/>
</dbReference>
<dbReference type="EMBL" id="KN716218">
    <property type="protein sequence ID" value="KJH49999.1"/>
    <property type="molecule type" value="Genomic_DNA"/>
</dbReference>
<reference evidence="8" key="2">
    <citation type="journal article" date="2016" name="Sci. Rep.">
        <title>Dictyocaulus viviparus genome, variome and transcriptome elucidate lungworm biology and support future intervention.</title>
        <authorList>
            <person name="McNulty S.N."/>
            <person name="Strube C."/>
            <person name="Rosa B.A."/>
            <person name="Martin J.C."/>
            <person name="Tyagi R."/>
            <person name="Choi Y.J."/>
            <person name="Wang Q."/>
            <person name="Hallsworth Pepin K."/>
            <person name="Zhang X."/>
            <person name="Ozersky P."/>
            <person name="Wilson R.K."/>
            <person name="Sternberg P.W."/>
            <person name="Gasser R.B."/>
            <person name="Mitreva M."/>
        </authorList>
    </citation>
    <scope>NUCLEOTIDE SEQUENCE [LARGE SCALE GENOMIC DNA]</scope>
    <source>
        <strain evidence="8">HannoverDv2000</strain>
    </source>
</reference>
<name>A0A0D8Y1S6_DICVI</name>
<dbReference type="InterPro" id="IPR017452">
    <property type="entry name" value="GPCR_Rhodpsn_7TM"/>
</dbReference>
<evidence type="ECO:0000259" key="6">
    <source>
        <dbReference type="PROSITE" id="PS50262"/>
    </source>
</evidence>
<keyword evidence="3 5" id="KW-1133">Transmembrane helix</keyword>
<keyword evidence="4 5" id="KW-0472">Membrane</keyword>
<dbReference type="SMART" id="SM01381">
    <property type="entry name" value="7TM_GPCR_Srsx"/>
    <property type="match status" value="1"/>
</dbReference>
<dbReference type="PROSITE" id="PS50262">
    <property type="entry name" value="G_PROTEIN_RECEP_F1_2"/>
    <property type="match status" value="1"/>
</dbReference>